<organism evidence="1 2">
    <name type="scientific">Acanthoscelides obtectus</name>
    <name type="common">Bean weevil</name>
    <name type="synonym">Bruchus obtectus</name>
    <dbReference type="NCBI Taxonomy" id="200917"/>
    <lineage>
        <taxon>Eukaryota</taxon>
        <taxon>Metazoa</taxon>
        <taxon>Ecdysozoa</taxon>
        <taxon>Arthropoda</taxon>
        <taxon>Hexapoda</taxon>
        <taxon>Insecta</taxon>
        <taxon>Pterygota</taxon>
        <taxon>Neoptera</taxon>
        <taxon>Endopterygota</taxon>
        <taxon>Coleoptera</taxon>
        <taxon>Polyphaga</taxon>
        <taxon>Cucujiformia</taxon>
        <taxon>Chrysomeloidea</taxon>
        <taxon>Chrysomelidae</taxon>
        <taxon>Bruchinae</taxon>
        <taxon>Bruchini</taxon>
        <taxon>Acanthoscelides</taxon>
    </lineage>
</organism>
<dbReference type="Proteomes" id="UP001152888">
    <property type="component" value="Unassembled WGS sequence"/>
</dbReference>
<sequence>MLGSHEVLPIPKTSVPSAAPCSSMIANIVTSFYENSINNSGYCSLYTSRILIMKIVGIVVVSSGTINISKYKLHDLDNHVVIVTVTNINVEIKLKNVDL</sequence>
<proteinExistence type="predicted"/>
<name>A0A9P0JNI3_ACAOB</name>
<gene>
    <name evidence="1" type="ORF">ACAOBT_LOCUS1621</name>
</gene>
<dbReference type="EMBL" id="CAKOFQ010006666">
    <property type="protein sequence ID" value="CAH1956552.1"/>
    <property type="molecule type" value="Genomic_DNA"/>
</dbReference>
<keyword evidence="2" id="KW-1185">Reference proteome</keyword>
<dbReference type="AlphaFoldDB" id="A0A9P0JNI3"/>
<accession>A0A9P0JNI3</accession>
<reference evidence="1" key="1">
    <citation type="submission" date="2022-03" db="EMBL/GenBank/DDBJ databases">
        <authorList>
            <person name="Sayadi A."/>
        </authorList>
    </citation>
    <scope>NUCLEOTIDE SEQUENCE</scope>
</reference>
<comment type="caution">
    <text evidence="1">The sequence shown here is derived from an EMBL/GenBank/DDBJ whole genome shotgun (WGS) entry which is preliminary data.</text>
</comment>
<evidence type="ECO:0000313" key="1">
    <source>
        <dbReference type="EMBL" id="CAH1956552.1"/>
    </source>
</evidence>
<protein>
    <submittedName>
        <fullName evidence="1">Uncharacterized protein</fullName>
    </submittedName>
</protein>
<evidence type="ECO:0000313" key="2">
    <source>
        <dbReference type="Proteomes" id="UP001152888"/>
    </source>
</evidence>